<dbReference type="PANTHER" id="PTHR27008">
    <property type="entry name" value="OS04G0122200 PROTEIN"/>
    <property type="match status" value="1"/>
</dbReference>
<protein>
    <recommendedName>
        <fullName evidence="8">Protein kinase domain-containing protein</fullName>
    </recommendedName>
</protein>
<evidence type="ECO:0000313" key="9">
    <source>
        <dbReference type="EMBL" id="PUZ75468.1"/>
    </source>
</evidence>
<evidence type="ECO:0000256" key="5">
    <source>
        <dbReference type="ARBA" id="ARBA00022989"/>
    </source>
</evidence>
<keyword evidence="3 7" id="KW-0812">Transmembrane</keyword>
<dbReference type="GO" id="GO:0005524">
    <property type="term" value="F:ATP binding"/>
    <property type="evidence" value="ECO:0007669"/>
    <property type="project" value="InterPro"/>
</dbReference>
<dbReference type="PROSITE" id="PS50011">
    <property type="entry name" value="PROTEIN_KINASE_DOM"/>
    <property type="match status" value="1"/>
</dbReference>
<dbReference type="InterPro" id="IPR051809">
    <property type="entry name" value="Plant_receptor-like_S/T_kinase"/>
</dbReference>
<evidence type="ECO:0000256" key="4">
    <source>
        <dbReference type="ARBA" id="ARBA00022737"/>
    </source>
</evidence>
<evidence type="ECO:0000256" key="1">
    <source>
        <dbReference type="ARBA" id="ARBA00004370"/>
    </source>
</evidence>
<organism evidence="9 10">
    <name type="scientific">Panicum hallii var. hallii</name>
    <dbReference type="NCBI Taxonomy" id="1504633"/>
    <lineage>
        <taxon>Eukaryota</taxon>
        <taxon>Viridiplantae</taxon>
        <taxon>Streptophyta</taxon>
        <taxon>Embryophyta</taxon>
        <taxon>Tracheophyta</taxon>
        <taxon>Spermatophyta</taxon>
        <taxon>Magnoliopsida</taxon>
        <taxon>Liliopsida</taxon>
        <taxon>Poales</taxon>
        <taxon>Poaceae</taxon>
        <taxon>PACMAD clade</taxon>
        <taxon>Panicoideae</taxon>
        <taxon>Panicodae</taxon>
        <taxon>Paniceae</taxon>
        <taxon>Panicinae</taxon>
        <taxon>Panicum</taxon>
        <taxon>Panicum sect. Panicum</taxon>
    </lineage>
</organism>
<gene>
    <name evidence="9" type="ORF">GQ55_1G171800</name>
</gene>
<dbReference type="GO" id="GO:0004672">
    <property type="term" value="F:protein kinase activity"/>
    <property type="evidence" value="ECO:0007669"/>
    <property type="project" value="InterPro"/>
</dbReference>
<accession>A0A2T7F5W5</accession>
<feature type="domain" description="Protein kinase" evidence="8">
    <location>
        <begin position="77"/>
        <end position="152"/>
    </location>
</feature>
<name>A0A2T7F5W5_9POAL</name>
<dbReference type="OrthoDB" id="8891264at2759"/>
<dbReference type="Gene3D" id="3.30.200.20">
    <property type="entry name" value="Phosphorylase Kinase, domain 1"/>
    <property type="match status" value="1"/>
</dbReference>
<keyword evidence="6 7" id="KW-0472">Membrane</keyword>
<evidence type="ECO:0000259" key="8">
    <source>
        <dbReference type="PROSITE" id="PS50011"/>
    </source>
</evidence>
<dbReference type="SUPFAM" id="SSF56112">
    <property type="entry name" value="Protein kinase-like (PK-like)"/>
    <property type="match status" value="1"/>
</dbReference>
<keyword evidence="2" id="KW-0433">Leucine-rich repeat</keyword>
<proteinExistence type="predicted"/>
<dbReference type="InterPro" id="IPR000719">
    <property type="entry name" value="Prot_kinase_dom"/>
</dbReference>
<keyword evidence="4" id="KW-0677">Repeat</keyword>
<evidence type="ECO:0000256" key="6">
    <source>
        <dbReference type="ARBA" id="ARBA00023136"/>
    </source>
</evidence>
<reference evidence="9 10" key="1">
    <citation type="submission" date="2018-04" db="EMBL/GenBank/DDBJ databases">
        <title>WGS assembly of Panicum hallii var. hallii HAL2.</title>
        <authorList>
            <person name="Lovell J."/>
            <person name="Jenkins J."/>
            <person name="Lowry D."/>
            <person name="Mamidi S."/>
            <person name="Sreedasyam A."/>
            <person name="Weng X."/>
            <person name="Barry K."/>
            <person name="Bonette J."/>
            <person name="Campitelli B."/>
            <person name="Daum C."/>
            <person name="Gordon S."/>
            <person name="Gould B."/>
            <person name="Lipzen A."/>
            <person name="MacQueen A."/>
            <person name="Palacio-Mejia J."/>
            <person name="Plott C."/>
            <person name="Shakirov E."/>
            <person name="Shu S."/>
            <person name="Yoshinaga Y."/>
            <person name="Zane M."/>
            <person name="Rokhsar D."/>
            <person name="Grimwood J."/>
            <person name="Schmutz J."/>
            <person name="Juenger T."/>
        </authorList>
    </citation>
    <scope>NUCLEOTIDE SEQUENCE [LARGE SCALE GENOMIC DNA]</scope>
    <source>
        <strain evidence="10">cv. HAL2</strain>
    </source>
</reference>
<evidence type="ECO:0000256" key="7">
    <source>
        <dbReference type="SAM" id="Phobius"/>
    </source>
</evidence>
<dbReference type="InterPro" id="IPR011009">
    <property type="entry name" value="Kinase-like_dom_sf"/>
</dbReference>
<comment type="subcellular location">
    <subcellularLocation>
        <location evidence="1">Membrane</location>
    </subcellularLocation>
</comment>
<dbReference type="STRING" id="1504633.A0A2T7F5W5"/>
<evidence type="ECO:0000313" key="10">
    <source>
        <dbReference type="Proteomes" id="UP000244336"/>
    </source>
</evidence>
<dbReference type="AlphaFoldDB" id="A0A2T7F5W5"/>
<sequence length="152" mass="17031">MPQEKLRELEQKRELKSLAIALAATGVLIFLAFAIVFSCFLYKKIGRKQNKPILPSITEEHYERITYHTLASGTNGFSEANLLGERSFGAVYKCSFQDEGTIAAVKVFKLHQSGSTRSFVAKCKALKRVRHRSLVKSSLAAQVSIKDRSSRH</sequence>
<evidence type="ECO:0000256" key="3">
    <source>
        <dbReference type="ARBA" id="ARBA00022692"/>
    </source>
</evidence>
<keyword evidence="5 7" id="KW-1133">Transmembrane helix</keyword>
<dbReference type="Proteomes" id="UP000244336">
    <property type="component" value="Chromosome 1"/>
</dbReference>
<dbReference type="PANTHER" id="PTHR27008:SF544">
    <property type="entry name" value="PROTEIN KINASE DOMAIN-CONTAINING PROTEIN"/>
    <property type="match status" value="1"/>
</dbReference>
<dbReference type="Gramene" id="PUZ75468">
    <property type="protein sequence ID" value="PUZ75468"/>
    <property type="gene ID" value="GQ55_1G171800"/>
</dbReference>
<feature type="transmembrane region" description="Helical" evidence="7">
    <location>
        <begin position="20"/>
        <end position="42"/>
    </location>
</feature>
<dbReference type="GO" id="GO:0016020">
    <property type="term" value="C:membrane"/>
    <property type="evidence" value="ECO:0007669"/>
    <property type="project" value="UniProtKB-SubCell"/>
</dbReference>
<keyword evidence="10" id="KW-1185">Reference proteome</keyword>
<evidence type="ECO:0000256" key="2">
    <source>
        <dbReference type="ARBA" id="ARBA00022614"/>
    </source>
</evidence>
<dbReference type="EMBL" id="CM009749">
    <property type="protein sequence ID" value="PUZ75468.1"/>
    <property type="molecule type" value="Genomic_DNA"/>
</dbReference>